<dbReference type="PANTHER" id="PTHR42783">
    <property type="entry name" value="GLUTAMATE SYNTHASE [NADPH] SMALL CHAIN"/>
    <property type="match status" value="1"/>
</dbReference>
<accession>A0ABY7H7G9</accession>
<dbReference type="InterPro" id="IPR009010">
    <property type="entry name" value="Asp_de-COase-like_dom_sf"/>
</dbReference>
<organism evidence="2 3">
    <name type="scientific">Nannocystis punicea</name>
    <dbReference type="NCBI Taxonomy" id="2995304"/>
    <lineage>
        <taxon>Bacteria</taxon>
        <taxon>Pseudomonadati</taxon>
        <taxon>Myxococcota</taxon>
        <taxon>Polyangia</taxon>
        <taxon>Nannocystales</taxon>
        <taxon>Nannocystaceae</taxon>
        <taxon>Nannocystis</taxon>
    </lineage>
</organism>
<protein>
    <submittedName>
        <fullName evidence="2">4Fe-4S dicluster domain-containing protein</fullName>
    </submittedName>
</protein>
<sequence>MIDDATLGRRAFLGRMTAGLAAAGLGGCLERDPPERIVPYARQPEYVVPGVPLFFASAFTLDAHAYGILVETHEGRPTKIEGHAEHRASLGATCPFGQAMVRELYDPRRSTGVRRGSEPSSWPAFLREARGWLGAGRRVAVLTGPTSSRMLAAGVARLGARCPGLRWFAWSPVGRDNVHAGLQRLLGASLACHYRLDRAHVVLSLDDDFLFVDPGRLRHARALALRRRAELMPAEALRLYAVESFPGLTGAAADHRRAVRVTDVPDLARDVLRGLLGDPVDDPWLAAAVADLKTAGAAGLVVAGPHQPPQVHATVHAANHLLGAAGRTMVYTERLERQPDGPEHSLAALVTAIARRELDALLILDANPVFTAPADLGFADALAGVPFTAHLGLYRDETGERCRWHLPLAHALEAWGDAAADDGEVTLSQPTIRPLYDGLTAPELLAALADDPARGRDLLERTWSDRVPGDVDREQWWRAAIHDGRLPSPATAVTTAIRGDILRTLLSEHVPSDTSSPDLVLSFRPDPAAWDGRFSLDPWLQELPRPITRLMWGNAAFVAPETARARGLEHDACVRLQVGERSVDAPVYVLAGHPPDQLTVHLGYGRRAPAAGVGFDAARLRPVAAPWAVAVAIEPLARPGHLIVDRHRGDEHEHGDEYARWLLRGEPARLPSPDLQPASLNPTRPHEPHAWAMAIDLNACIGCNACVIACQAENNIPTVGPVEAARDRALHWIRIDTYADDRGDGPRWRFQPVPCMQCEHAPCEVVCPTGATQHSHDGLNDMTYNRCFGTRYCANNCPYKVRRFNFFDYVDRDVATLRLQRNPDVTVRTRGVMEKCTYCVQRIRGAEIAAHREGRAMAPGAVVTACQAACPARAIEFGDLARPDDPVTVLRKDSRAYALLPELGTRPRTSYLARLVQPNPALRREARPEED</sequence>
<evidence type="ECO:0000313" key="3">
    <source>
        <dbReference type="Proteomes" id="UP001164459"/>
    </source>
</evidence>
<dbReference type="Gene3D" id="2.20.25.90">
    <property type="entry name" value="ADC-like domains"/>
    <property type="match status" value="1"/>
</dbReference>
<name>A0ABY7H7G9_9BACT</name>
<dbReference type="Gene3D" id="3.40.50.740">
    <property type="match status" value="1"/>
</dbReference>
<dbReference type="PANTHER" id="PTHR42783:SF3">
    <property type="entry name" value="GLUTAMATE SYNTHASE [NADPH] SMALL CHAIN-RELATED"/>
    <property type="match status" value="1"/>
</dbReference>
<dbReference type="PROSITE" id="PS51318">
    <property type="entry name" value="TAT"/>
    <property type="match status" value="1"/>
</dbReference>
<dbReference type="Proteomes" id="UP001164459">
    <property type="component" value="Chromosome"/>
</dbReference>
<gene>
    <name evidence="2" type="ORF">O0S08_03590</name>
</gene>
<keyword evidence="3" id="KW-1185">Reference proteome</keyword>
<dbReference type="InterPro" id="IPR017896">
    <property type="entry name" value="4Fe4S_Fe-S-bd"/>
</dbReference>
<dbReference type="Gene3D" id="3.30.70.20">
    <property type="match status" value="2"/>
</dbReference>
<dbReference type="SUPFAM" id="SSF53706">
    <property type="entry name" value="Formate dehydrogenase/DMSO reductase, domains 1-3"/>
    <property type="match status" value="1"/>
</dbReference>
<dbReference type="InterPro" id="IPR006311">
    <property type="entry name" value="TAT_signal"/>
</dbReference>
<dbReference type="PROSITE" id="PS51379">
    <property type="entry name" value="4FE4S_FER_2"/>
    <property type="match status" value="2"/>
</dbReference>
<dbReference type="SUPFAM" id="SSF54862">
    <property type="entry name" value="4Fe-4S ferredoxins"/>
    <property type="match status" value="1"/>
</dbReference>
<dbReference type="EMBL" id="CP114040">
    <property type="protein sequence ID" value="WAS95221.1"/>
    <property type="molecule type" value="Genomic_DNA"/>
</dbReference>
<feature type="domain" description="4Fe-4S ferredoxin-type" evidence="1">
    <location>
        <begin position="691"/>
        <end position="721"/>
    </location>
</feature>
<evidence type="ECO:0000259" key="1">
    <source>
        <dbReference type="PROSITE" id="PS51379"/>
    </source>
</evidence>
<dbReference type="RefSeq" id="WP_269037553.1">
    <property type="nucleotide sequence ID" value="NZ_CP114040.1"/>
</dbReference>
<dbReference type="SUPFAM" id="SSF50692">
    <property type="entry name" value="ADC-like"/>
    <property type="match status" value="1"/>
</dbReference>
<dbReference type="Pfam" id="PF12838">
    <property type="entry name" value="Fer4_7"/>
    <property type="match status" value="1"/>
</dbReference>
<evidence type="ECO:0000313" key="2">
    <source>
        <dbReference type="EMBL" id="WAS95221.1"/>
    </source>
</evidence>
<proteinExistence type="predicted"/>
<reference evidence="2" key="1">
    <citation type="submission" date="2022-11" db="EMBL/GenBank/DDBJ databases">
        <title>Minimal conservation of predation-associated metabolite biosynthetic gene clusters underscores biosynthetic potential of Myxococcota including descriptions for ten novel species: Archangium lansinium sp. nov., Myxococcus landrumus sp. nov., Nannocystis bai.</title>
        <authorList>
            <person name="Ahearne A."/>
            <person name="Stevens C."/>
            <person name="Dowd S."/>
        </authorList>
    </citation>
    <scope>NUCLEOTIDE SEQUENCE</scope>
    <source>
        <strain evidence="2">Fl3</strain>
    </source>
</reference>
<dbReference type="CDD" id="cd10551">
    <property type="entry name" value="PsrB"/>
    <property type="match status" value="1"/>
</dbReference>
<feature type="domain" description="4Fe-4S ferredoxin-type" evidence="1">
    <location>
        <begin position="746"/>
        <end position="777"/>
    </location>
</feature>